<accession>A0ACD3AEV7</accession>
<reference evidence="1 2" key="1">
    <citation type="journal article" date="2019" name="Nat. Ecol. Evol.">
        <title>Megaphylogeny resolves global patterns of mushroom evolution.</title>
        <authorList>
            <person name="Varga T."/>
            <person name="Krizsan K."/>
            <person name="Foldi C."/>
            <person name="Dima B."/>
            <person name="Sanchez-Garcia M."/>
            <person name="Sanchez-Ramirez S."/>
            <person name="Szollosi G.J."/>
            <person name="Szarkandi J.G."/>
            <person name="Papp V."/>
            <person name="Albert L."/>
            <person name="Andreopoulos W."/>
            <person name="Angelini C."/>
            <person name="Antonin V."/>
            <person name="Barry K.W."/>
            <person name="Bougher N.L."/>
            <person name="Buchanan P."/>
            <person name="Buyck B."/>
            <person name="Bense V."/>
            <person name="Catcheside P."/>
            <person name="Chovatia M."/>
            <person name="Cooper J."/>
            <person name="Damon W."/>
            <person name="Desjardin D."/>
            <person name="Finy P."/>
            <person name="Geml J."/>
            <person name="Haridas S."/>
            <person name="Hughes K."/>
            <person name="Justo A."/>
            <person name="Karasinski D."/>
            <person name="Kautmanova I."/>
            <person name="Kiss B."/>
            <person name="Kocsube S."/>
            <person name="Kotiranta H."/>
            <person name="LaButti K.M."/>
            <person name="Lechner B.E."/>
            <person name="Liimatainen K."/>
            <person name="Lipzen A."/>
            <person name="Lukacs Z."/>
            <person name="Mihaltcheva S."/>
            <person name="Morgado L.N."/>
            <person name="Niskanen T."/>
            <person name="Noordeloos M.E."/>
            <person name="Ohm R.A."/>
            <person name="Ortiz-Santana B."/>
            <person name="Ovrebo C."/>
            <person name="Racz N."/>
            <person name="Riley R."/>
            <person name="Savchenko A."/>
            <person name="Shiryaev A."/>
            <person name="Soop K."/>
            <person name="Spirin V."/>
            <person name="Szebenyi C."/>
            <person name="Tomsovsky M."/>
            <person name="Tulloss R.E."/>
            <person name="Uehling J."/>
            <person name="Grigoriev I.V."/>
            <person name="Vagvolgyi C."/>
            <person name="Papp T."/>
            <person name="Martin F.M."/>
            <person name="Miettinen O."/>
            <person name="Hibbett D.S."/>
            <person name="Nagy L.G."/>
        </authorList>
    </citation>
    <scope>NUCLEOTIDE SEQUENCE [LARGE SCALE GENOMIC DNA]</scope>
    <source>
        <strain evidence="1 2">NL-1719</strain>
    </source>
</reference>
<dbReference type="Proteomes" id="UP000308600">
    <property type="component" value="Unassembled WGS sequence"/>
</dbReference>
<keyword evidence="2" id="KW-1185">Reference proteome</keyword>
<evidence type="ECO:0000313" key="2">
    <source>
        <dbReference type="Proteomes" id="UP000308600"/>
    </source>
</evidence>
<gene>
    <name evidence="1" type="ORF">BDN72DRAFT_737295</name>
</gene>
<sequence length="88" mass="9666">AVSSQTQRKRRFAAALAVIAAAAISMQIPRNPIPMHTSPLTGAVWLADIMSGHPLRFKQQLGINRHVFRKLSNELQTHSGLCSSKYVS</sequence>
<organism evidence="1 2">
    <name type="scientific">Pluteus cervinus</name>
    <dbReference type="NCBI Taxonomy" id="181527"/>
    <lineage>
        <taxon>Eukaryota</taxon>
        <taxon>Fungi</taxon>
        <taxon>Dikarya</taxon>
        <taxon>Basidiomycota</taxon>
        <taxon>Agaricomycotina</taxon>
        <taxon>Agaricomycetes</taxon>
        <taxon>Agaricomycetidae</taxon>
        <taxon>Agaricales</taxon>
        <taxon>Pluteineae</taxon>
        <taxon>Pluteaceae</taxon>
        <taxon>Pluteus</taxon>
    </lineage>
</organism>
<proteinExistence type="predicted"/>
<name>A0ACD3AEV7_9AGAR</name>
<evidence type="ECO:0000313" key="1">
    <source>
        <dbReference type="EMBL" id="TFK64061.1"/>
    </source>
</evidence>
<dbReference type="EMBL" id="ML208491">
    <property type="protein sequence ID" value="TFK64061.1"/>
    <property type="molecule type" value="Genomic_DNA"/>
</dbReference>
<feature type="non-terminal residue" evidence="1">
    <location>
        <position position="88"/>
    </location>
</feature>
<protein>
    <submittedName>
        <fullName evidence="1">Uncharacterized protein</fullName>
    </submittedName>
</protein>
<feature type="non-terminal residue" evidence="1">
    <location>
        <position position="1"/>
    </location>
</feature>